<keyword evidence="3" id="KW-1185">Reference proteome</keyword>
<sequence length="86" mass="10013">MDDNRYKKEDRRPNQIDLSPVILTRQGDTVLTDKHGKGRENIFVINLQRKKSLFHREDDRSFEDDENSDDPLPTDESPSGGRQELS</sequence>
<dbReference type="AlphaFoldDB" id="A0A5N5J7Q1"/>
<feature type="compositionally biased region" description="Acidic residues" evidence="1">
    <location>
        <begin position="60"/>
        <end position="73"/>
    </location>
</feature>
<evidence type="ECO:0000256" key="1">
    <source>
        <dbReference type="SAM" id="MobiDB-lite"/>
    </source>
</evidence>
<protein>
    <submittedName>
        <fullName evidence="2">Uncharacterized protein</fullName>
    </submittedName>
</protein>
<dbReference type="EMBL" id="VDCV01000018">
    <property type="protein sequence ID" value="KAB5513754.1"/>
    <property type="molecule type" value="Genomic_DNA"/>
</dbReference>
<feature type="region of interest" description="Disordered" evidence="1">
    <location>
        <begin position="1"/>
        <end position="20"/>
    </location>
</feature>
<gene>
    <name evidence="2" type="ORF">DKX38_027660</name>
</gene>
<organism evidence="2 3">
    <name type="scientific">Salix brachista</name>
    <dbReference type="NCBI Taxonomy" id="2182728"/>
    <lineage>
        <taxon>Eukaryota</taxon>
        <taxon>Viridiplantae</taxon>
        <taxon>Streptophyta</taxon>
        <taxon>Embryophyta</taxon>
        <taxon>Tracheophyta</taxon>
        <taxon>Spermatophyta</taxon>
        <taxon>Magnoliopsida</taxon>
        <taxon>eudicotyledons</taxon>
        <taxon>Gunneridae</taxon>
        <taxon>Pentapetalae</taxon>
        <taxon>rosids</taxon>
        <taxon>fabids</taxon>
        <taxon>Malpighiales</taxon>
        <taxon>Salicaceae</taxon>
        <taxon>Saliceae</taxon>
        <taxon>Salix</taxon>
    </lineage>
</organism>
<feature type="compositionally biased region" description="Basic and acidic residues" evidence="1">
    <location>
        <begin position="1"/>
        <end position="14"/>
    </location>
</feature>
<evidence type="ECO:0000313" key="2">
    <source>
        <dbReference type="EMBL" id="KAB5513754.1"/>
    </source>
</evidence>
<dbReference type="Proteomes" id="UP000326939">
    <property type="component" value="Chromosome 18"/>
</dbReference>
<proteinExistence type="predicted"/>
<feature type="region of interest" description="Disordered" evidence="1">
    <location>
        <begin position="54"/>
        <end position="86"/>
    </location>
</feature>
<name>A0A5N5J7Q1_9ROSI</name>
<accession>A0A5N5J7Q1</accession>
<comment type="caution">
    <text evidence="2">The sequence shown here is derived from an EMBL/GenBank/DDBJ whole genome shotgun (WGS) entry which is preliminary data.</text>
</comment>
<reference evidence="3" key="1">
    <citation type="journal article" date="2019" name="Gigascience">
        <title>De novo genome assembly of the endangered Acer yangbiense, a plant species with extremely small populations endemic to Yunnan Province, China.</title>
        <authorList>
            <person name="Yang J."/>
            <person name="Wariss H.M."/>
            <person name="Tao L."/>
            <person name="Zhang R."/>
            <person name="Yun Q."/>
            <person name="Hollingsworth P."/>
            <person name="Dao Z."/>
            <person name="Luo G."/>
            <person name="Guo H."/>
            <person name="Ma Y."/>
            <person name="Sun W."/>
        </authorList>
    </citation>
    <scope>NUCLEOTIDE SEQUENCE [LARGE SCALE GENOMIC DNA]</scope>
    <source>
        <strain evidence="3">cv. br00</strain>
    </source>
</reference>
<evidence type="ECO:0000313" key="3">
    <source>
        <dbReference type="Proteomes" id="UP000326939"/>
    </source>
</evidence>